<gene>
    <name evidence="1" type="ORF">Bxe_A1443</name>
</gene>
<sequence length="82" mass="9298">MGRAYLTDAWEMWAIVKSAAWQARSGRERESLKTHEWVASPRRLRNVRVRRSGAVSRRLTRLISQANPGFCTQVAGIGKMLG</sequence>
<proteinExistence type="predicted"/>
<dbReference type="STRING" id="266265.Bxe_A1443"/>
<reference evidence="1 2" key="1">
    <citation type="journal article" date="2006" name="Proc. Natl. Acad. Sci. U.S.A.">
        <title>Burkholderia xenovorans LB400 harbors a multi-replicon, 9.73-Mbp genome shaped for versatility.</title>
        <authorList>
            <person name="Chain P.S."/>
            <person name="Denef V.J."/>
            <person name="Konstantinidis K.T."/>
            <person name="Vergez L.M."/>
            <person name="Agullo L."/>
            <person name="Reyes V.L."/>
            <person name="Hauser L."/>
            <person name="Cordova M."/>
            <person name="Gomez L."/>
            <person name="Gonzalez M."/>
            <person name="Land M."/>
            <person name="Lao V."/>
            <person name="Larimer F."/>
            <person name="LiPuma J.J."/>
            <person name="Mahenthiralingam E."/>
            <person name="Malfatti S.A."/>
            <person name="Marx C.J."/>
            <person name="Parnell J.J."/>
            <person name="Ramette A."/>
            <person name="Richardson P."/>
            <person name="Seeger M."/>
            <person name="Smith D."/>
            <person name="Spilker T."/>
            <person name="Sul W.J."/>
            <person name="Tsoi T.V."/>
            <person name="Ulrich L.E."/>
            <person name="Zhulin I.B."/>
            <person name="Tiedje J.M."/>
        </authorList>
    </citation>
    <scope>NUCLEOTIDE SEQUENCE [LARGE SCALE GENOMIC DNA]</scope>
    <source>
        <strain evidence="1 2">LB400</strain>
    </source>
</reference>
<dbReference type="Proteomes" id="UP000001817">
    <property type="component" value="Chromosome 1"/>
</dbReference>
<dbReference type="AlphaFoldDB" id="Q13WM8"/>
<evidence type="ECO:0000313" key="2">
    <source>
        <dbReference type="Proteomes" id="UP000001817"/>
    </source>
</evidence>
<dbReference type="KEGG" id="bxe:Bxe_A1443"/>
<accession>Q13WM8</accession>
<organism evidence="1 2">
    <name type="scientific">Paraburkholderia xenovorans (strain LB400)</name>
    <dbReference type="NCBI Taxonomy" id="266265"/>
    <lineage>
        <taxon>Bacteria</taxon>
        <taxon>Pseudomonadati</taxon>
        <taxon>Pseudomonadota</taxon>
        <taxon>Betaproteobacteria</taxon>
        <taxon>Burkholderiales</taxon>
        <taxon>Burkholderiaceae</taxon>
        <taxon>Paraburkholderia</taxon>
    </lineage>
</organism>
<dbReference type="EMBL" id="CP000270">
    <property type="protein sequence ID" value="ABE31511.1"/>
    <property type="molecule type" value="Genomic_DNA"/>
</dbReference>
<name>Q13WM8_PARXL</name>
<evidence type="ECO:0000313" key="1">
    <source>
        <dbReference type="EMBL" id="ABE31511.1"/>
    </source>
</evidence>
<protein>
    <submittedName>
        <fullName evidence="1">Uncharacterized protein</fullName>
    </submittedName>
</protein>
<keyword evidence="2" id="KW-1185">Reference proteome</keyword>